<evidence type="ECO:0000313" key="1">
    <source>
        <dbReference type="EMBL" id="MBB5021355.1"/>
    </source>
</evidence>
<keyword evidence="2" id="KW-1185">Reference proteome</keyword>
<comment type="caution">
    <text evidence="1">The sequence shown here is derived from an EMBL/GenBank/DDBJ whole genome shotgun (WGS) entry which is preliminary data.</text>
</comment>
<dbReference type="Proteomes" id="UP000528322">
    <property type="component" value="Unassembled WGS sequence"/>
</dbReference>
<sequence>MYPITCLLKKALGKQNIDRHTLARRLGYSNISKALRRFDMAMQGGPLSPEFQEKLCHALDLPPRDLRSAVAATQSMQAKQREQYKRDSFRPHVFIKTELKRPTQITFAALLGFRRLRWIHLPEDIAQWSDQEQQAYVTAAIRKHHRESSGQCLFFGGITGYVYRPVFDKSIEFDIHGNLTGSQVNGELPDENSLGVQIGNRTLHRGMIEPKQDNREE</sequence>
<reference evidence="1 2" key="1">
    <citation type="submission" date="2020-08" db="EMBL/GenBank/DDBJ databases">
        <title>Genomic Encyclopedia of Type Strains, Phase IV (KMG-IV): sequencing the most valuable type-strain genomes for metagenomic binning, comparative biology and taxonomic classification.</title>
        <authorList>
            <person name="Goeker M."/>
        </authorList>
    </citation>
    <scope>NUCLEOTIDE SEQUENCE [LARGE SCALE GENOMIC DNA]</scope>
    <source>
        <strain evidence="1 2">DSM 22071</strain>
    </source>
</reference>
<organism evidence="1 2">
    <name type="scientific">Desulfurispira natronophila</name>
    <dbReference type="NCBI Taxonomy" id="682562"/>
    <lineage>
        <taxon>Bacteria</taxon>
        <taxon>Pseudomonadati</taxon>
        <taxon>Chrysiogenota</taxon>
        <taxon>Chrysiogenia</taxon>
        <taxon>Chrysiogenales</taxon>
        <taxon>Chrysiogenaceae</taxon>
        <taxon>Desulfurispira</taxon>
    </lineage>
</organism>
<protein>
    <submittedName>
        <fullName evidence="1">Uncharacterized protein</fullName>
    </submittedName>
</protein>
<evidence type="ECO:0000313" key="2">
    <source>
        <dbReference type="Proteomes" id="UP000528322"/>
    </source>
</evidence>
<dbReference type="EMBL" id="JACHID010000003">
    <property type="protein sequence ID" value="MBB5021355.1"/>
    <property type="molecule type" value="Genomic_DNA"/>
</dbReference>
<dbReference type="RefSeq" id="WP_183729898.1">
    <property type="nucleotide sequence ID" value="NZ_JACHID010000003.1"/>
</dbReference>
<name>A0A7W7Y3D1_9BACT</name>
<gene>
    <name evidence="1" type="ORF">HNR37_000664</name>
</gene>
<proteinExistence type="predicted"/>
<accession>A0A7W7Y3D1</accession>
<dbReference type="AlphaFoldDB" id="A0A7W7Y3D1"/>